<reference evidence="2 3" key="1">
    <citation type="journal article" date="2019" name="Int. J. Syst. Evol. Microbiol.">
        <title>The Global Catalogue of Microorganisms (GCM) 10K type strain sequencing project: providing services to taxonomists for standard genome sequencing and annotation.</title>
        <authorList>
            <consortium name="The Broad Institute Genomics Platform"/>
            <consortium name="The Broad Institute Genome Sequencing Center for Infectious Disease"/>
            <person name="Wu L."/>
            <person name="Ma J."/>
        </authorList>
    </citation>
    <scope>NUCLEOTIDE SEQUENCE [LARGE SCALE GENOMIC DNA]</scope>
    <source>
        <strain evidence="2 3">JCM 16013</strain>
    </source>
</reference>
<gene>
    <name evidence="2" type="ORF">GCM10009838_85390</name>
</gene>
<accession>A0ABN2TDL1</accession>
<dbReference type="SUPFAM" id="SSF50370">
    <property type="entry name" value="Ricin B-like lectins"/>
    <property type="match status" value="1"/>
</dbReference>
<feature type="domain" description="Ricin B lectin" evidence="1">
    <location>
        <begin position="27"/>
        <end position="89"/>
    </location>
</feature>
<organism evidence="2 3">
    <name type="scientific">Catenulispora subtropica</name>
    <dbReference type="NCBI Taxonomy" id="450798"/>
    <lineage>
        <taxon>Bacteria</taxon>
        <taxon>Bacillati</taxon>
        <taxon>Actinomycetota</taxon>
        <taxon>Actinomycetes</taxon>
        <taxon>Catenulisporales</taxon>
        <taxon>Catenulisporaceae</taxon>
        <taxon>Catenulispora</taxon>
    </lineage>
</organism>
<evidence type="ECO:0000259" key="1">
    <source>
        <dbReference type="Pfam" id="PF00652"/>
    </source>
</evidence>
<comment type="caution">
    <text evidence="2">The sequence shown here is derived from an EMBL/GenBank/DDBJ whole genome shotgun (WGS) entry which is preliminary data.</text>
</comment>
<evidence type="ECO:0000313" key="2">
    <source>
        <dbReference type="EMBL" id="GAA2006066.1"/>
    </source>
</evidence>
<dbReference type="EMBL" id="BAAAQM010000089">
    <property type="protein sequence ID" value="GAA2006066.1"/>
    <property type="molecule type" value="Genomic_DNA"/>
</dbReference>
<evidence type="ECO:0000313" key="3">
    <source>
        <dbReference type="Proteomes" id="UP001499854"/>
    </source>
</evidence>
<dbReference type="InterPro" id="IPR000772">
    <property type="entry name" value="Ricin_B_lectin"/>
</dbReference>
<name>A0ABN2TDL1_9ACTN</name>
<dbReference type="RefSeq" id="WP_344662956.1">
    <property type="nucleotide sequence ID" value="NZ_BAAAQM010000089.1"/>
</dbReference>
<dbReference type="Pfam" id="PF00652">
    <property type="entry name" value="Ricin_B_lectin"/>
    <property type="match status" value="1"/>
</dbReference>
<dbReference type="Gene3D" id="2.80.10.50">
    <property type="match status" value="1"/>
</dbReference>
<keyword evidence="3" id="KW-1185">Reference proteome</keyword>
<proteinExistence type="predicted"/>
<dbReference type="Proteomes" id="UP001499854">
    <property type="component" value="Unassembled WGS sequence"/>
</dbReference>
<dbReference type="InterPro" id="IPR035992">
    <property type="entry name" value="Ricin_B-like_lectins"/>
</dbReference>
<sequence length="115" mass="11820">MSGFGASIYDQTADHNDLTVGPVGDAGSRCMDIAGNSTAPGSKVMFWNCNGVGGQQWVQQADGTLMNPQSGLCLTDPGGDTANGAQPDLAVAVATGDQRHFANILLTIGFHPEPD</sequence>
<protein>
    <recommendedName>
        <fullName evidence="1">Ricin B lectin domain-containing protein</fullName>
    </recommendedName>
</protein>
<dbReference type="PROSITE" id="PS50231">
    <property type="entry name" value="RICIN_B_LECTIN"/>
    <property type="match status" value="1"/>
</dbReference>